<proteinExistence type="predicted"/>
<feature type="compositionally biased region" description="Polar residues" evidence="1">
    <location>
        <begin position="108"/>
        <end position="117"/>
    </location>
</feature>
<dbReference type="AlphaFoldDB" id="A0A0M3R977"/>
<sequence>MSEKIQTKLSEFKQFVKRHPKLISEVRKENKGWQEIYESWVLLGEDDNTWVKYKDADAAKGEKSAESDKNDFLSKMVMAIKNMDSDQMNEQIYKMSQSISSLQGLINQFGSGSKQEGSGNGSKHPFSFRKD</sequence>
<dbReference type="STRING" id="1441095.AM592_04595"/>
<evidence type="ECO:0000313" key="2">
    <source>
        <dbReference type="EMBL" id="ALC80946.1"/>
    </source>
</evidence>
<dbReference type="PATRIC" id="fig|1441095.3.peg.1012"/>
<reference evidence="3" key="1">
    <citation type="submission" date="2015-08" db="EMBL/GenBank/DDBJ databases">
        <title>Genome sequencing project for genomic taxonomy and phylogenomics of Bacillus-like bacteria.</title>
        <authorList>
            <person name="Liu B."/>
            <person name="Wang J."/>
            <person name="Zhu Y."/>
            <person name="Liu G."/>
            <person name="Chen Q."/>
            <person name="Chen Z."/>
            <person name="Lan J."/>
            <person name="Che J."/>
            <person name="Ge C."/>
            <person name="Shi H."/>
            <person name="Pan Z."/>
            <person name="Liu X."/>
        </authorList>
    </citation>
    <scope>NUCLEOTIDE SEQUENCE [LARGE SCALE GENOMIC DNA]</scope>
    <source>
        <strain evidence="3">FJAT-4402</strain>
    </source>
</reference>
<reference evidence="2 3" key="2">
    <citation type="journal article" date="2016" name="Int. J. Syst. Evol. Microbiol.">
        <title>Bacillus gobiensis sp. nov., isolated from a soil sample.</title>
        <authorList>
            <person name="Liu B."/>
            <person name="Liu G.H."/>
            <person name="Cetin S."/>
            <person name="Schumann P."/>
            <person name="Pan Z.Z."/>
            <person name="Chen Q.Q."/>
        </authorList>
    </citation>
    <scope>NUCLEOTIDE SEQUENCE [LARGE SCALE GENOMIC DNA]</scope>
    <source>
        <strain evidence="2 3">FJAT-4402</strain>
    </source>
</reference>
<name>A0A0M3R977_9BACI</name>
<dbReference type="OrthoDB" id="1655540at2"/>
<dbReference type="Pfam" id="PF14071">
    <property type="entry name" value="YlbD_coat"/>
    <property type="match status" value="1"/>
</dbReference>
<keyword evidence="3" id="KW-1185">Reference proteome</keyword>
<evidence type="ECO:0008006" key="4">
    <source>
        <dbReference type="Google" id="ProtNLM"/>
    </source>
</evidence>
<dbReference type="EMBL" id="CP012600">
    <property type="protein sequence ID" value="ALC80946.1"/>
    <property type="molecule type" value="Genomic_DNA"/>
</dbReference>
<feature type="region of interest" description="Disordered" evidence="1">
    <location>
        <begin position="108"/>
        <end position="131"/>
    </location>
</feature>
<accession>A0A0M3R977</accession>
<dbReference type="InterPro" id="IPR025953">
    <property type="entry name" value="YlbD_coat"/>
</dbReference>
<dbReference type="RefSeq" id="WP_053602697.1">
    <property type="nucleotide sequence ID" value="NZ_CP012600.1"/>
</dbReference>
<evidence type="ECO:0000313" key="3">
    <source>
        <dbReference type="Proteomes" id="UP000067625"/>
    </source>
</evidence>
<organism evidence="2 3">
    <name type="scientific">Bacillus gobiensis</name>
    <dbReference type="NCBI Taxonomy" id="1441095"/>
    <lineage>
        <taxon>Bacteria</taxon>
        <taxon>Bacillati</taxon>
        <taxon>Bacillota</taxon>
        <taxon>Bacilli</taxon>
        <taxon>Bacillales</taxon>
        <taxon>Bacillaceae</taxon>
        <taxon>Bacillus</taxon>
    </lineage>
</organism>
<evidence type="ECO:0000256" key="1">
    <source>
        <dbReference type="SAM" id="MobiDB-lite"/>
    </source>
</evidence>
<protein>
    <recommendedName>
        <fullName evidence="4">Cytosolic protein</fullName>
    </recommendedName>
</protein>
<dbReference type="Proteomes" id="UP000067625">
    <property type="component" value="Chromosome"/>
</dbReference>
<gene>
    <name evidence="2" type="ORF">AM592_04595</name>
</gene>